<keyword evidence="2" id="KW-1185">Reference proteome</keyword>
<keyword evidence="1" id="KW-0649">Protein kinase inhibitor</keyword>
<dbReference type="RefSeq" id="WP_380027097.1">
    <property type="nucleotide sequence ID" value="NZ_JBHSHC010000115.1"/>
</dbReference>
<dbReference type="InterPro" id="IPR036916">
    <property type="entry name" value="Sda_sf"/>
</dbReference>
<organism evidence="1 2">
    <name type="scientific">Effusibacillus consociatus</name>
    <dbReference type="NCBI Taxonomy" id="1117041"/>
    <lineage>
        <taxon>Bacteria</taxon>
        <taxon>Bacillati</taxon>
        <taxon>Bacillota</taxon>
        <taxon>Bacilli</taxon>
        <taxon>Bacillales</taxon>
        <taxon>Alicyclobacillaceae</taxon>
        <taxon>Effusibacillus</taxon>
    </lineage>
</organism>
<evidence type="ECO:0000313" key="2">
    <source>
        <dbReference type="Proteomes" id="UP001596002"/>
    </source>
</evidence>
<proteinExistence type="predicted"/>
<sequence length="47" mass="5438">MRLLSDKVLLEAYKQAVELKLDEQFIQLLLKEINQRGLSLLSESYSA</sequence>
<dbReference type="GO" id="GO:0004860">
    <property type="term" value="F:protein kinase inhibitor activity"/>
    <property type="evidence" value="ECO:0007669"/>
    <property type="project" value="UniProtKB-KW"/>
</dbReference>
<gene>
    <name evidence="1" type="primary">sda</name>
    <name evidence="1" type="ORF">ACFO8Q_17010</name>
</gene>
<protein>
    <submittedName>
        <fullName evidence="1">Sporulation histidine kinase inhibitor Sda</fullName>
    </submittedName>
</protein>
<dbReference type="Pfam" id="PF08970">
    <property type="entry name" value="Sda"/>
    <property type="match status" value="1"/>
</dbReference>
<dbReference type="Proteomes" id="UP001596002">
    <property type="component" value="Unassembled WGS sequence"/>
</dbReference>
<dbReference type="EMBL" id="JBHSHC010000115">
    <property type="protein sequence ID" value="MFC4769038.1"/>
    <property type="molecule type" value="Genomic_DNA"/>
</dbReference>
<accession>A0ABV9Q553</accession>
<dbReference type="InterPro" id="IPR015064">
    <property type="entry name" value="Sda"/>
</dbReference>
<dbReference type="Gene3D" id="1.10.287.1100">
    <property type="entry name" value="Sporulation inhibitor A"/>
    <property type="match status" value="1"/>
</dbReference>
<comment type="caution">
    <text evidence="1">The sequence shown here is derived from an EMBL/GenBank/DDBJ whole genome shotgun (WGS) entry which is preliminary data.</text>
</comment>
<dbReference type="SUPFAM" id="SSF100985">
    <property type="entry name" value="Sporulation inhibitor Sda"/>
    <property type="match status" value="1"/>
</dbReference>
<name>A0ABV9Q553_9BACL</name>
<reference evidence="2" key="1">
    <citation type="journal article" date="2019" name="Int. J. Syst. Evol. Microbiol.">
        <title>The Global Catalogue of Microorganisms (GCM) 10K type strain sequencing project: providing services to taxonomists for standard genome sequencing and annotation.</title>
        <authorList>
            <consortium name="The Broad Institute Genomics Platform"/>
            <consortium name="The Broad Institute Genome Sequencing Center for Infectious Disease"/>
            <person name="Wu L."/>
            <person name="Ma J."/>
        </authorList>
    </citation>
    <scope>NUCLEOTIDE SEQUENCE [LARGE SCALE GENOMIC DNA]</scope>
    <source>
        <strain evidence="2">WYCCWR 12678</strain>
    </source>
</reference>
<evidence type="ECO:0000313" key="1">
    <source>
        <dbReference type="EMBL" id="MFC4769038.1"/>
    </source>
</evidence>